<gene>
    <name evidence="2" type="ORF">AB5J58_14725</name>
</gene>
<accession>A0AB39M648</accession>
<protein>
    <recommendedName>
        <fullName evidence="3">TerD domain-containing protein</fullName>
    </recommendedName>
</protein>
<organism evidence="2">
    <name type="scientific">Streptomyces sp. R08</name>
    <dbReference type="NCBI Taxonomy" id="3238624"/>
    <lineage>
        <taxon>Bacteria</taxon>
        <taxon>Bacillati</taxon>
        <taxon>Actinomycetota</taxon>
        <taxon>Actinomycetes</taxon>
        <taxon>Kitasatosporales</taxon>
        <taxon>Streptomycetaceae</taxon>
        <taxon>Streptomyces</taxon>
    </lineage>
</organism>
<dbReference type="RefSeq" id="WP_369187780.1">
    <property type="nucleotide sequence ID" value="NZ_CP163431.1"/>
</dbReference>
<sequence>MIDRLEPLVIRHTFRVPLPTSPSGEAASLSGEATGSAGEGTSLVTEGVTAARQFDAALLSVGFKLSPDLLARLSGLPEETVVRIAARTLRTVRELVGDHVQHNAYFIDFPANVPSTEDFWMECLLGALRDEKTREGTLDQLWSGVVNLLSLPAYGRYQHTYAELLAAQDELIAAASDRLTVLHAGGELADELTALYLALAGSTTPLGEEHRTDLWALAERCADGPQPEAIPVRENRAIVNQARLKAGSALLLDTVTDVLRLACALSDGDVTLVEPTRFRSPSRPVRRALLAGLDSVIAASPAKLADVHAHREAWKRLGERLHPHEYPQLPHAAQVFAVARGELKARSFDSRVEELLAGHDVLGAAELLKSAPGKLFRALDRLLRMALTQEERDAVVAAAELVAPEVSGRVVLSVREHLHNRARESGELRVFVNRRGRAWVADDERPIVWPAERERLIAALDDETRRRLPHPERLLIDPEVLDVALPLSGKATAAGLGVLPRGSLSVVAGELLRFFVYWKETEQRTDFDLSALMLNADYSTHSWLSYTALTEVEGEHSGDITEAPDGASEFINLRLGAVRGAFVVPQVNIFAGEGFEEVEESFFGFMLREGEQQGRPFEPRTVRMKSELRGTGRVALPLVFLRGEDGTWRAKWLHLYLRGTPSANRVEQNRVTVANLLRGIVEREQLTVRHLVELMTGEATTVTLWDGATIPDEPVTYIGLRRPDELPAGSLVITLENLRDLIPA</sequence>
<feature type="region of interest" description="Disordered" evidence="1">
    <location>
        <begin position="21"/>
        <end position="40"/>
    </location>
</feature>
<dbReference type="AlphaFoldDB" id="A0AB39M648"/>
<name>A0AB39M648_9ACTN</name>
<reference evidence="2" key="1">
    <citation type="submission" date="2024-07" db="EMBL/GenBank/DDBJ databases">
        <authorList>
            <person name="Yu S.T."/>
        </authorList>
    </citation>
    <scope>NUCLEOTIDE SEQUENCE</scope>
    <source>
        <strain evidence="2">R08</strain>
    </source>
</reference>
<evidence type="ECO:0008006" key="3">
    <source>
        <dbReference type="Google" id="ProtNLM"/>
    </source>
</evidence>
<proteinExistence type="predicted"/>
<evidence type="ECO:0000256" key="1">
    <source>
        <dbReference type="SAM" id="MobiDB-lite"/>
    </source>
</evidence>
<dbReference type="EMBL" id="CP163431">
    <property type="protein sequence ID" value="XDQ01372.1"/>
    <property type="molecule type" value="Genomic_DNA"/>
</dbReference>
<evidence type="ECO:0000313" key="2">
    <source>
        <dbReference type="EMBL" id="XDQ01372.1"/>
    </source>
</evidence>